<feature type="domain" description="HTH araC/xylS-type" evidence="4">
    <location>
        <begin position="14"/>
        <end position="112"/>
    </location>
</feature>
<accession>A0A8J7U645</accession>
<dbReference type="SMART" id="SM00342">
    <property type="entry name" value="HTH_ARAC"/>
    <property type="match status" value="1"/>
</dbReference>
<dbReference type="Pfam" id="PF12833">
    <property type="entry name" value="HTH_18"/>
    <property type="match status" value="1"/>
</dbReference>
<dbReference type="AlphaFoldDB" id="A0A8J7U645"/>
<keyword evidence="1" id="KW-0805">Transcription regulation</keyword>
<dbReference type="InterPro" id="IPR029442">
    <property type="entry name" value="GyrI-like"/>
</dbReference>
<keyword evidence="6" id="KW-1185">Reference proteome</keyword>
<organism evidence="5 6">
    <name type="scientific">Acanthopleuribacter pedis</name>
    <dbReference type="NCBI Taxonomy" id="442870"/>
    <lineage>
        <taxon>Bacteria</taxon>
        <taxon>Pseudomonadati</taxon>
        <taxon>Acidobacteriota</taxon>
        <taxon>Holophagae</taxon>
        <taxon>Acanthopleuribacterales</taxon>
        <taxon>Acanthopleuribacteraceae</taxon>
        <taxon>Acanthopleuribacter</taxon>
    </lineage>
</organism>
<dbReference type="InterPro" id="IPR010499">
    <property type="entry name" value="AraC_E-bd"/>
</dbReference>
<evidence type="ECO:0000313" key="5">
    <source>
        <dbReference type="EMBL" id="MBO1322382.1"/>
    </source>
</evidence>
<evidence type="ECO:0000256" key="3">
    <source>
        <dbReference type="ARBA" id="ARBA00023163"/>
    </source>
</evidence>
<dbReference type="Gene3D" id="1.10.10.60">
    <property type="entry name" value="Homeodomain-like"/>
    <property type="match status" value="1"/>
</dbReference>
<dbReference type="Proteomes" id="UP000664417">
    <property type="component" value="Unassembled WGS sequence"/>
</dbReference>
<dbReference type="PANTHER" id="PTHR40055">
    <property type="entry name" value="TRANSCRIPTIONAL REGULATOR YGIV-RELATED"/>
    <property type="match status" value="1"/>
</dbReference>
<dbReference type="GO" id="GO:0043565">
    <property type="term" value="F:sequence-specific DNA binding"/>
    <property type="evidence" value="ECO:0007669"/>
    <property type="project" value="InterPro"/>
</dbReference>
<dbReference type="InterPro" id="IPR020449">
    <property type="entry name" value="Tscrpt_reg_AraC-type_HTH"/>
</dbReference>
<evidence type="ECO:0000313" key="6">
    <source>
        <dbReference type="Proteomes" id="UP000664417"/>
    </source>
</evidence>
<dbReference type="PROSITE" id="PS00041">
    <property type="entry name" value="HTH_ARAC_FAMILY_1"/>
    <property type="match status" value="1"/>
</dbReference>
<dbReference type="RefSeq" id="WP_207862355.1">
    <property type="nucleotide sequence ID" value="NZ_JAFREP010000035.1"/>
</dbReference>
<dbReference type="PROSITE" id="PS01124">
    <property type="entry name" value="HTH_ARAC_FAMILY_2"/>
    <property type="match status" value="1"/>
</dbReference>
<dbReference type="SUPFAM" id="SSF55136">
    <property type="entry name" value="Probable bacterial effector-binding domain"/>
    <property type="match status" value="1"/>
</dbReference>
<dbReference type="SUPFAM" id="SSF46689">
    <property type="entry name" value="Homeodomain-like"/>
    <property type="match status" value="2"/>
</dbReference>
<sequence>MKASTVESYRLRLWRVLDFIQARLDEPLPVADLAAVACFSQHHFHRVFRGMVGETVQNHVRRLRLERAALALRHGDSGILDIAQDAGYESNEAFSRAFKQHCGVAPSVFRERRELSFPRRPGAIAFGQMPPIDDLIVPGLGGPLMKVELVTRETLRLAGLRHVGPYNQCGNAWEKLLPMMGKLGWLSGCESMVGLCHDDPESTPAEEIRYDACVVVDETFEAFDDVTIHGIPGGTFARTVHVGPYDTLNKTYAALCGTWLPQSGHETRDEPAFEIYINDPESTEPEDLVTEIYLPIV</sequence>
<gene>
    <name evidence="5" type="ORF">J3U88_28170</name>
</gene>
<dbReference type="InterPro" id="IPR018060">
    <property type="entry name" value="HTH_AraC"/>
</dbReference>
<evidence type="ECO:0000256" key="1">
    <source>
        <dbReference type="ARBA" id="ARBA00023015"/>
    </source>
</evidence>
<dbReference type="PRINTS" id="PR00032">
    <property type="entry name" value="HTHARAC"/>
</dbReference>
<reference evidence="5" key="1">
    <citation type="submission" date="2021-03" db="EMBL/GenBank/DDBJ databases">
        <authorList>
            <person name="Wang G."/>
        </authorList>
    </citation>
    <scope>NUCLEOTIDE SEQUENCE</scope>
    <source>
        <strain evidence="5">KCTC 12899</strain>
    </source>
</reference>
<dbReference type="InterPro" id="IPR009057">
    <property type="entry name" value="Homeodomain-like_sf"/>
</dbReference>
<dbReference type="InterPro" id="IPR050908">
    <property type="entry name" value="SmbC-like"/>
</dbReference>
<keyword evidence="3" id="KW-0804">Transcription</keyword>
<dbReference type="PANTHER" id="PTHR40055:SF1">
    <property type="entry name" value="TRANSCRIPTIONAL REGULATOR YGIV-RELATED"/>
    <property type="match status" value="1"/>
</dbReference>
<protein>
    <submittedName>
        <fullName evidence="5">AraC family transcriptional regulator</fullName>
    </submittedName>
</protein>
<dbReference type="InterPro" id="IPR018062">
    <property type="entry name" value="HTH_AraC-typ_CS"/>
</dbReference>
<evidence type="ECO:0000259" key="4">
    <source>
        <dbReference type="PROSITE" id="PS01124"/>
    </source>
</evidence>
<proteinExistence type="predicted"/>
<dbReference type="InterPro" id="IPR011256">
    <property type="entry name" value="Reg_factor_effector_dom_sf"/>
</dbReference>
<evidence type="ECO:0000256" key="2">
    <source>
        <dbReference type="ARBA" id="ARBA00023125"/>
    </source>
</evidence>
<dbReference type="Pfam" id="PF06445">
    <property type="entry name" value="GyrI-like"/>
    <property type="match status" value="1"/>
</dbReference>
<dbReference type="Gene3D" id="3.20.80.10">
    <property type="entry name" value="Regulatory factor, effector binding domain"/>
    <property type="match status" value="1"/>
</dbReference>
<name>A0A8J7U645_9BACT</name>
<dbReference type="GO" id="GO:0003700">
    <property type="term" value="F:DNA-binding transcription factor activity"/>
    <property type="evidence" value="ECO:0007669"/>
    <property type="project" value="InterPro"/>
</dbReference>
<dbReference type="SMART" id="SM00871">
    <property type="entry name" value="AraC_E_bind"/>
    <property type="match status" value="1"/>
</dbReference>
<dbReference type="EMBL" id="JAFREP010000035">
    <property type="protein sequence ID" value="MBO1322382.1"/>
    <property type="molecule type" value="Genomic_DNA"/>
</dbReference>
<comment type="caution">
    <text evidence="5">The sequence shown here is derived from an EMBL/GenBank/DDBJ whole genome shotgun (WGS) entry which is preliminary data.</text>
</comment>
<keyword evidence="2" id="KW-0238">DNA-binding</keyword>